<evidence type="ECO:0000256" key="10">
    <source>
        <dbReference type="ARBA" id="ARBA00023098"/>
    </source>
</evidence>
<keyword evidence="13" id="KW-1208">Phospholipid metabolism</keyword>
<dbReference type="PANTHER" id="PTHR14269">
    <property type="entry name" value="CDP-DIACYLGLYCEROL--GLYCEROL-3-PHOSPHATE 3-PHOSPHATIDYLTRANSFERASE-RELATED"/>
    <property type="match status" value="1"/>
</dbReference>
<dbReference type="InterPro" id="IPR050324">
    <property type="entry name" value="CDP-alcohol_PTase-I"/>
</dbReference>
<accession>A0A933GMI5</accession>
<keyword evidence="10" id="KW-0443">Lipid metabolism</keyword>
<comment type="pathway">
    <text evidence="2">Phospholipid metabolism; phosphatidylglycerol biosynthesis; phosphatidylglycerol from CDP-diacylglycerol: step 1/2.</text>
</comment>
<sequence>MNLNLANKLTLTRIFLAPIMVAFLLISPSQTTTHIAALIFLLASFTDWLDGYVARGKDQITNLGKMMDPIADKLLIIAGLVPLVELGRAPAWMVFIIIGREIAVMGLRAGVATQGVIISAMNLAKWKMTAQVITIILLMLNYRIGFLELGLLGRIGLWVVLVLSLASAVEYFRKFWEIIAIEK</sequence>
<evidence type="ECO:0000256" key="7">
    <source>
        <dbReference type="ARBA" id="ARBA00022679"/>
    </source>
</evidence>
<dbReference type="GO" id="GO:0016020">
    <property type="term" value="C:membrane"/>
    <property type="evidence" value="ECO:0007669"/>
    <property type="project" value="UniProtKB-SubCell"/>
</dbReference>
<dbReference type="Gene3D" id="1.20.120.1760">
    <property type="match status" value="1"/>
</dbReference>
<evidence type="ECO:0000256" key="1">
    <source>
        <dbReference type="ARBA" id="ARBA00004141"/>
    </source>
</evidence>
<evidence type="ECO:0000313" key="18">
    <source>
        <dbReference type="EMBL" id="MBI4596156.1"/>
    </source>
</evidence>
<dbReference type="GO" id="GO:0008444">
    <property type="term" value="F:CDP-diacylglycerol-glycerol-3-phosphate 3-phosphatidyltransferase activity"/>
    <property type="evidence" value="ECO:0007669"/>
    <property type="project" value="UniProtKB-UniRule"/>
</dbReference>
<evidence type="ECO:0000256" key="2">
    <source>
        <dbReference type="ARBA" id="ARBA00005042"/>
    </source>
</evidence>
<keyword evidence="8 17" id="KW-0812">Transmembrane</keyword>
<dbReference type="InterPro" id="IPR043130">
    <property type="entry name" value="CDP-OH_PTrfase_TM_dom"/>
</dbReference>
<dbReference type="PIRSF" id="PIRSF000847">
    <property type="entry name" value="Phos_ph_gly_syn"/>
    <property type="match status" value="1"/>
</dbReference>
<evidence type="ECO:0000256" key="15">
    <source>
        <dbReference type="NCBIfam" id="TIGR00560"/>
    </source>
</evidence>
<feature type="transmembrane region" description="Helical" evidence="17">
    <location>
        <begin position="128"/>
        <end position="145"/>
    </location>
</feature>
<dbReference type="PANTHER" id="PTHR14269:SF62">
    <property type="entry name" value="CDP-DIACYLGLYCEROL--GLYCEROL-3-PHOSPHATE 3-PHOSPHATIDYLTRANSFERASE 1, CHLOROPLASTIC"/>
    <property type="match status" value="1"/>
</dbReference>
<dbReference type="Pfam" id="PF01066">
    <property type="entry name" value="CDP-OH_P_transf"/>
    <property type="match status" value="1"/>
</dbReference>
<evidence type="ECO:0000256" key="16">
    <source>
        <dbReference type="RuleBase" id="RU003750"/>
    </source>
</evidence>
<dbReference type="EMBL" id="JACQWF010000323">
    <property type="protein sequence ID" value="MBI4596156.1"/>
    <property type="molecule type" value="Genomic_DNA"/>
</dbReference>
<keyword evidence="6" id="KW-0444">Lipid biosynthesis</keyword>
<reference evidence="18" key="1">
    <citation type="submission" date="2020-07" db="EMBL/GenBank/DDBJ databases">
        <title>Huge and variable diversity of episymbiotic CPR bacteria and DPANN archaea in groundwater ecosystems.</title>
        <authorList>
            <person name="He C.Y."/>
            <person name="Keren R."/>
            <person name="Whittaker M."/>
            <person name="Farag I.F."/>
            <person name="Doudna J."/>
            <person name="Cate J.H.D."/>
            <person name="Banfield J.F."/>
        </authorList>
    </citation>
    <scope>NUCLEOTIDE SEQUENCE</scope>
    <source>
        <strain evidence="18">NC_groundwater_1482_Ag_S-0.65um_47_24</strain>
    </source>
</reference>
<dbReference type="InterPro" id="IPR048254">
    <property type="entry name" value="CDP_ALCOHOL_P_TRANSF_CS"/>
</dbReference>
<evidence type="ECO:0000256" key="8">
    <source>
        <dbReference type="ARBA" id="ARBA00022692"/>
    </source>
</evidence>
<comment type="catalytic activity">
    <reaction evidence="14">
        <text>a CDP-1,2-diacyl-sn-glycerol + sn-glycerol 3-phosphate = a 1,2-diacyl-sn-glycero-3-phospho-(1'-sn-glycero-3'-phosphate) + CMP + H(+)</text>
        <dbReference type="Rhea" id="RHEA:12593"/>
        <dbReference type="ChEBI" id="CHEBI:15378"/>
        <dbReference type="ChEBI" id="CHEBI:57597"/>
        <dbReference type="ChEBI" id="CHEBI:58332"/>
        <dbReference type="ChEBI" id="CHEBI:60110"/>
        <dbReference type="ChEBI" id="CHEBI:60377"/>
        <dbReference type="EC" id="2.7.8.5"/>
    </reaction>
</comment>
<gene>
    <name evidence="18" type="primary">pgsA</name>
    <name evidence="18" type="ORF">HY730_07250</name>
</gene>
<keyword evidence="9 17" id="KW-1133">Transmembrane helix</keyword>
<dbReference type="GO" id="GO:0046474">
    <property type="term" value="P:glycerophospholipid biosynthetic process"/>
    <property type="evidence" value="ECO:0007669"/>
    <property type="project" value="TreeGrafter"/>
</dbReference>
<dbReference type="InterPro" id="IPR000462">
    <property type="entry name" value="CDP-OH_P_trans"/>
</dbReference>
<evidence type="ECO:0000256" key="5">
    <source>
        <dbReference type="ARBA" id="ARBA00014944"/>
    </source>
</evidence>
<dbReference type="AlphaFoldDB" id="A0A933GMI5"/>
<evidence type="ECO:0000313" key="19">
    <source>
        <dbReference type="Proteomes" id="UP000772181"/>
    </source>
</evidence>
<proteinExistence type="inferred from homology"/>
<dbReference type="Proteomes" id="UP000772181">
    <property type="component" value="Unassembled WGS sequence"/>
</dbReference>
<evidence type="ECO:0000256" key="4">
    <source>
        <dbReference type="ARBA" id="ARBA00013170"/>
    </source>
</evidence>
<evidence type="ECO:0000256" key="11">
    <source>
        <dbReference type="ARBA" id="ARBA00023136"/>
    </source>
</evidence>
<organism evidence="18 19">
    <name type="scientific">Tectimicrobiota bacterium</name>
    <dbReference type="NCBI Taxonomy" id="2528274"/>
    <lineage>
        <taxon>Bacteria</taxon>
        <taxon>Pseudomonadati</taxon>
        <taxon>Nitrospinota/Tectimicrobiota group</taxon>
        <taxon>Candidatus Tectimicrobiota</taxon>
    </lineage>
</organism>
<dbReference type="InterPro" id="IPR004570">
    <property type="entry name" value="Phosphatidylglycerol_P_synth"/>
</dbReference>
<keyword evidence="12" id="KW-0594">Phospholipid biosynthesis</keyword>
<dbReference type="PROSITE" id="PS00379">
    <property type="entry name" value="CDP_ALCOHOL_P_TRANSF"/>
    <property type="match status" value="1"/>
</dbReference>
<evidence type="ECO:0000256" key="12">
    <source>
        <dbReference type="ARBA" id="ARBA00023209"/>
    </source>
</evidence>
<keyword evidence="11 17" id="KW-0472">Membrane</keyword>
<dbReference type="NCBIfam" id="TIGR00560">
    <property type="entry name" value="pgsA"/>
    <property type="match status" value="1"/>
</dbReference>
<evidence type="ECO:0000256" key="9">
    <source>
        <dbReference type="ARBA" id="ARBA00022989"/>
    </source>
</evidence>
<dbReference type="EC" id="2.7.8.5" evidence="4 15"/>
<name>A0A933GMI5_UNCTE</name>
<feature type="transmembrane region" description="Helical" evidence="17">
    <location>
        <begin position="151"/>
        <end position="172"/>
    </location>
</feature>
<evidence type="ECO:0000256" key="13">
    <source>
        <dbReference type="ARBA" id="ARBA00023264"/>
    </source>
</evidence>
<comment type="similarity">
    <text evidence="3 16">Belongs to the CDP-alcohol phosphatidyltransferase class-I family.</text>
</comment>
<keyword evidence="7 16" id="KW-0808">Transferase</keyword>
<evidence type="ECO:0000256" key="14">
    <source>
        <dbReference type="ARBA" id="ARBA00048586"/>
    </source>
</evidence>
<comment type="caution">
    <text evidence="18">The sequence shown here is derived from an EMBL/GenBank/DDBJ whole genome shotgun (WGS) entry which is preliminary data.</text>
</comment>
<evidence type="ECO:0000256" key="3">
    <source>
        <dbReference type="ARBA" id="ARBA00010441"/>
    </source>
</evidence>
<feature type="transmembrane region" description="Helical" evidence="17">
    <location>
        <begin position="74"/>
        <end position="96"/>
    </location>
</feature>
<protein>
    <recommendedName>
        <fullName evidence="5 15">CDP-diacylglycerol--glycerol-3-phosphate 3-phosphatidyltransferase</fullName>
        <ecNumber evidence="4 15">2.7.8.5</ecNumber>
    </recommendedName>
</protein>
<evidence type="ECO:0000256" key="6">
    <source>
        <dbReference type="ARBA" id="ARBA00022516"/>
    </source>
</evidence>
<comment type="subcellular location">
    <subcellularLocation>
        <location evidence="1">Membrane</location>
        <topology evidence="1">Multi-pass membrane protein</topology>
    </subcellularLocation>
</comment>
<evidence type="ECO:0000256" key="17">
    <source>
        <dbReference type="SAM" id="Phobius"/>
    </source>
</evidence>